<dbReference type="InterPro" id="IPR035979">
    <property type="entry name" value="RBD_domain_sf"/>
</dbReference>
<feature type="compositionally biased region" description="Polar residues" evidence="3">
    <location>
        <begin position="514"/>
        <end position="532"/>
    </location>
</feature>
<gene>
    <name evidence="5" type="ORF">N0V84_011879</name>
</gene>
<dbReference type="Proteomes" id="UP001140502">
    <property type="component" value="Unassembled WGS sequence"/>
</dbReference>
<evidence type="ECO:0000256" key="1">
    <source>
        <dbReference type="ARBA" id="ARBA00022884"/>
    </source>
</evidence>
<dbReference type="EMBL" id="JAPEUR010000490">
    <property type="protein sequence ID" value="KAJ4308809.1"/>
    <property type="molecule type" value="Genomic_DNA"/>
</dbReference>
<dbReference type="InterPro" id="IPR052462">
    <property type="entry name" value="SLIRP/GR-RBP-like"/>
</dbReference>
<organism evidence="5 6">
    <name type="scientific">Fusarium piperis</name>
    <dbReference type="NCBI Taxonomy" id="1435070"/>
    <lineage>
        <taxon>Eukaryota</taxon>
        <taxon>Fungi</taxon>
        <taxon>Dikarya</taxon>
        <taxon>Ascomycota</taxon>
        <taxon>Pezizomycotina</taxon>
        <taxon>Sordariomycetes</taxon>
        <taxon>Hypocreomycetidae</taxon>
        <taxon>Hypocreales</taxon>
        <taxon>Nectriaceae</taxon>
        <taxon>Fusarium</taxon>
        <taxon>Fusarium solani species complex</taxon>
    </lineage>
</organism>
<evidence type="ECO:0000256" key="2">
    <source>
        <dbReference type="PROSITE-ProRule" id="PRU00176"/>
    </source>
</evidence>
<feature type="compositionally biased region" description="Low complexity" evidence="3">
    <location>
        <begin position="69"/>
        <end position="79"/>
    </location>
</feature>
<dbReference type="OrthoDB" id="410044at2759"/>
<feature type="region of interest" description="Disordered" evidence="3">
    <location>
        <begin position="1"/>
        <end position="120"/>
    </location>
</feature>
<dbReference type="SMART" id="SM00360">
    <property type="entry name" value="RRM"/>
    <property type="match status" value="2"/>
</dbReference>
<dbReference type="Pfam" id="PF00076">
    <property type="entry name" value="RRM_1"/>
    <property type="match status" value="2"/>
</dbReference>
<feature type="domain" description="RRM" evidence="4">
    <location>
        <begin position="134"/>
        <end position="210"/>
    </location>
</feature>
<dbReference type="InterPro" id="IPR000504">
    <property type="entry name" value="RRM_dom"/>
</dbReference>
<keyword evidence="1 2" id="KW-0694">RNA-binding</keyword>
<feature type="region of interest" description="Disordered" evidence="3">
    <location>
        <begin position="458"/>
        <end position="534"/>
    </location>
</feature>
<dbReference type="PANTHER" id="PTHR48027">
    <property type="entry name" value="HETEROGENEOUS NUCLEAR RIBONUCLEOPROTEIN 87F-RELATED"/>
    <property type="match status" value="1"/>
</dbReference>
<evidence type="ECO:0000259" key="4">
    <source>
        <dbReference type="PROSITE" id="PS50102"/>
    </source>
</evidence>
<dbReference type="SUPFAM" id="SSF54928">
    <property type="entry name" value="RNA-binding domain, RBD"/>
    <property type="match status" value="2"/>
</dbReference>
<name>A0A9W8TB49_9HYPO</name>
<evidence type="ECO:0000313" key="6">
    <source>
        <dbReference type="Proteomes" id="UP001140502"/>
    </source>
</evidence>
<dbReference type="Gene3D" id="3.30.70.330">
    <property type="match status" value="2"/>
</dbReference>
<feature type="compositionally biased region" description="Low complexity" evidence="3">
    <location>
        <begin position="493"/>
        <end position="505"/>
    </location>
</feature>
<feature type="compositionally biased region" description="Polar residues" evidence="3">
    <location>
        <begin position="80"/>
        <end position="116"/>
    </location>
</feature>
<feature type="compositionally biased region" description="Low complexity" evidence="3">
    <location>
        <begin position="396"/>
        <end position="407"/>
    </location>
</feature>
<reference evidence="5" key="1">
    <citation type="submission" date="2022-10" db="EMBL/GenBank/DDBJ databases">
        <title>Tapping the CABI collections for fungal endophytes: first genome assemblies for Collariella, Neodidymelliopsis, Ascochyta clinopodiicola, Didymella pomorum, Didymosphaeria variabile, Neocosmospora piperis and Neocucurbitaria cava.</title>
        <authorList>
            <person name="Hill R."/>
        </authorList>
    </citation>
    <scope>NUCLEOTIDE SEQUENCE</scope>
    <source>
        <strain evidence="5">IMI 366586</strain>
    </source>
</reference>
<accession>A0A9W8TB49</accession>
<dbReference type="AlphaFoldDB" id="A0A9W8TB49"/>
<dbReference type="GO" id="GO:0003723">
    <property type="term" value="F:RNA binding"/>
    <property type="evidence" value="ECO:0007669"/>
    <property type="project" value="UniProtKB-UniRule"/>
</dbReference>
<evidence type="ECO:0000256" key="3">
    <source>
        <dbReference type="SAM" id="MobiDB-lite"/>
    </source>
</evidence>
<feature type="domain" description="RRM" evidence="4">
    <location>
        <begin position="314"/>
        <end position="394"/>
    </location>
</feature>
<protein>
    <recommendedName>
        <fullName evidence="4">RRM domain-containing protein</fullName>
    </recommendedName>
</protein>
<comment type="caution">
    <text evidence="5">The sequence shown here is derived from an EMBL/GenBank/DDBJ whole genome shotgun (WGS) entry which is preliminary data.</text>
</comment>
<keyword evidence="6" id="KW-1185">Reference proteome</keyword>
<dbReference type="CDD" id="cd00590">
    <property type="entry name" value="RRM_SF"/>
    <property type="match status" value="1"/>
</dbReference>
<evidence type="ECO:0000313" key="5">
    <source>
        <dbReference type="EMBL" id="KAJ4308809.1"/>
    </source>
</evidence>
<dbReference type="InterPro" id="IPR012677">
    <property type="entry name" value="Nucleotide-bd_a/b_plait_sf"/>
</dbReference>
<dbReference type="PROSITE" id="PS50102">
    <property type="entry name" value="RRM"/>
    <property type="match status" value="2"/>
</dbReference>
<feature type="region of interest" description="Disordered" evidence="3">
    <location>
        <begin position="395"/>
        <end position="416"/>
    </location>
</feature>
<sequence>MSSSGWRRPQGAARQAQRHLRNAFSSLDIHQTEDSGSDSSEAHIRPRALHTAKSFPPPASAGDADDEFPSFSGSGPSSSDAMTGQDNTGTDMSTARGISNQENNSQPIHNGETAQDASALPREWDAQSCYPPEACVFVANQHYDDLTIASAVTKVFNKYGTVFVKIKRDKRQMPFGFAQYTKGADAELALANLRGVEILGRPVRTERCNANLVFLVIRRNGGRVSHQEARSLLAPFGAIAKVEDLDPATQERLNLAPAVRVRFEMFDPRRDVVKGVGDNTPFVIINFDFKVAQDASERDPTDTTFMEMYEKDRRSIFIGSLPSHATDLFVRELAKAGGTVVNVRMRQSVDSSTGTSTYYAFVEFDRPDAPDKAISCLNGMRIGDTALRVERRRTKPAAAAQTAPMAPYGTVPPVRPHRRNASTFVTPRNEPAQARRARGHYRSASAYNEVLAGPQTVDFSMGAWPPKGESPYEPPQSQPKTPYEPPQSQLKTQPSSYRQPSSRRQSASRRESSTYQPSYIELQSGQSPYQHTSYRKPTYLGSEYQQMQYERLQEEQQYQLHASPRHQAQSTEILQPEPLRIPARKLFALDEATAMGPPAMPADAPLVSPNKLRPSVHFAPSPAVSSATSSDLERNRNPYLSHAHRASTLGPSFCQRIAGHRSGHRRSVTNLFPSVDDAATRAKSTLDESHDAQIQRTLAKYIQRANEENMDKAAEDAAKKASEEATLKAFQTAADLAMETAAANEEAA</sequence>
<feature type="compositionally biased region" description="Pro residues" evidence="3">
    <location>
        <begin position="472"/>
        <end position="485"/>
    </location>
</feature>
<proteinExistence type="predicted"/>